<gene>
    <name evidence="1" type="ORF">B296_00051862</name>
</gene>
<accession>A0A426YEY5</accession>
<comment type="caution">
    <text evidence="1">The sequence shown here is derived from an EMBL/GenBank/DDBJ whole genome shotgun (WGS) entry which is preliminary data.</text>
</comment>
<evidence type="ECO:0000313" key="2">
    <source>
        <dbReference type="Proteomes" id="UP000287651"/>
    </source>
</evidence>
<reference evidence="1 2" key="1">
    <citation type="journal article" date="2014" name="Agronomy (Basel)">
        <title>A Draft Genome Sequence for Ensete ventricosum, the Drought-Tolerant Tree Against Hunger.</title>
        <authorList>
            <person name="Harrison J."/>
            <person name="Moore K.A."/>
            <person name="Paszkiewicz K."/>
            <person name="Jones T."/>
            <person name="Grant M."/>
            <person name="Ambacheew D."/>
            <person name="Muzemil S."/>
            <person name="Studholme D.J."/>
        </authorList>
    </citation>
    <scope>NUCLEOTIDE SEQUENCE [LARGE SCALE GENOMIC DNA]</scope>
</reference>
<dbReference type="Proteomes" id="UP000287651">
    <property type="component" value="Unassembled WGS sequence"/>
</dbReference>
<name>A0A426YEY5_ENSVE</name>
<proteinExistence type="predicted"/>
<evidence type="ECO:0000313" key="1">
    <source>
        <dbReference type="EMBL" id="RRT50295.1"/>
    </source>
</evidence>
<organism evidence="1 2">
    <name type="scientific">Ensete ventricosum</name>
    <name type="common">Abyssinian banana</name>
    <name type="synonym">Musa ensete</name>
    <dbReference type="NCBI Taxonomy" id="4639"/>
    <lineage>
        <taxon>Eukaryota</taxon>
        <taxon>Viridiplantae</taxon>
        <taxon>Streptophyta</taxon>
        <taxon>Embryophyta</taxon>
        <taxon>Tracheophyta</taxon>
        <taxon>Spermatophyta</taxon>
        <taxon>Magnoliopsida</taxon>
        <taxon>Liliopsida</taxon>
        <taxon>Zingiberales</taxon>
        <taxon>Musaceae</taxon>
        <taxon>Ensete</taxon>
    </lineage>
</organism>
<protein>
    <submittedName>
        <fullName evidence="1">Uncharacterized protein</fullName>
    </submittedName>
</protein>
<dbReference type="AlphaFoldDB" id="A0A426YEY5"/>
<sequence length="117" mass="13538">MGDKITNLQRCFERRTSKATHSKAWETKDASSVELQRAPEKAKEVIVEYKESSNFKLGLLRLSQAFYEYGYRVALAWFRAKYPDLEVEAPSLTYQKMTTSSWKKMSPLMTFSTPPEA</sequence>
<dbReference type="EMBL" id="AMZH03012848">
    <property type="protein sequence ID" value="RRT50295.1"/>
    <property type="molecule type" value="Genomic_DNA"/>
</dbReference>